<feature type="transmembrane region" description="Helical" evidence="20">
    <location>
        <begin position="143"/>
        <end position="170"/>
    </location>
</feature>
<evidence type="ECO:0000256" key="4">
    <source>
        <dbReference type="ARBA" id="ARBA00013531"/>
    </source>
</evidence>
<keyword evidence="5 20" id="KW-0813">Transport</keyword>
<keyword evidence="9 19" id="KW-0479">Metal-binding</keyword>
<reference evidence="23" key="1">
    <citation type="journal article" date="2010" name="Mol. Biol. Rep.">
        <title>The mitochondrial genome of the butterfly Papilio xuthus (Lepidoptera: Papilionidae) and related phylogenetic analyses.</title>
        <authorList>
            <person name="Feng X."/>
            <person name="Liu D.F."/>
            <person name="Wang N.X."/>
            <person name="Zhu C.D."/>
            <person name="Jiang G.F."/>
        </authorList>
    </citation>
    <scope>NUCLEOTIDE SEQUENCE</scope>
</reference>
<feature type="transmembrane region" description="Helical" evidence="20">
    <location>
        <begin position="81"/>
        <end position="103"/>
    </location>
</feature>
<keyword evidence="14" id="KW-0830">Ubiquinone</keyword>
<name>A5Z2A3_PAPXU</name>
<feature type="transmembrane region" description="Helical" evidence="20">
    <location>
        <begin position="291"/>
        <end position="312"/>
    </location>
</feature>
<dbReference type="InterPro" id="IPR048260">
    <property type="entry name" value="Cytochrome_b_C_euk/bac"/>
</dbReference>
<comment type="cofactor">
    <cofactor evidence="19">
        <name>heme</name>
        <dbReference type="ChEBI" id="CHEBI:30413"/>
    </cofactor>
    <text evidence="19">Binds 2 heme groups non-covalently.</text>
</comment>
<feature type="transmembrane region" description="Helical" evidence="20">
    <location>
        <begin position="115"/>
        <end position="137"/>
    </location>
</feature>
<dbReference type="Gene3D" id="1.20.810.10">
    <property type="entry name" value="Cytochrome Bc1 Complex, Chain C"/>
    <property type="match status" value="1"/>
</dbReference>
<evidence type="ECO:0000256" key="14">
    <source>
        <dbReference type="ARBA" id="ARBA00023075"/>
    </source>
</evidence>
<dbReference type="PROSITE" id="PS51003">
    <property type="entry name" value="CYTB_CTER"/>
    <property type="match status" value="1"/>
</dbReference>
<evidence type="ECO:0000256" key="7">
    <source>
        <dbReference type="ARBA" id="ARBA00022660"/>
    </source>
</evidence>
<evidence type="ECO:0000256" key="19">
    <source>
        <dbReference type="PIRSR" id="PIRSR038885-2"/>
    </source>
</evidence>
<comment type="similarity">
    <text evidence="17 20">Belongs to the cytochrome b family.</text>
</comment>
<dbReference type="CDD" id="cd00290">
    <property type="entry name" value="cytochrome_b_C"/>
    <property type="match status" value="1"/>
</dbReference>
<dbReference type="InterPro" id="IPR016174">
    <property type="entry name" value="Di-haem_cyt_TM"/>
</dbReference>
<evidence type="ECO:0000256" key="15">
    <source>
        <dbReference type="ARBA" id="ARBA00023128"/>
    </source>
</evidence>
<evidence type="ECO:0000256" key="9">
    <source>
        <dbReference type="ARBA" id="ARBA00022723"/>
    </source>
</evidence>
<feature type="binding site" description="axial binding residue" evidence="19">
    <location>
        <position position="186"/>
    </location>
    <ligand>
        <name>heme b</name>
        <dbReference type="ChEBI" id="CHEBI:60344"/>
        <label>b562</label>
    </ligand>
    <ligandPart>
        <name>Fe</name>
        <dbReference type="ChEBI" id="CHEBI:18248"/>
    </ligandPart>
</feature>
<evidence type="ECO:0000259" key="22">
    <source>
        <dbReference type="PROSITE" id="PS51003"/>
    </source>
</evidence>
<dbReference type="GO" id="GO:0046872">
    <property type="term" value="F:metal ion binding"/>
    <property type="evidence" value="ECO:0007669"/>
    <property type="project" value="UniProtKB-UniRule"/>
</dbReference>
<evidence type="ECO:0000256" key="1">
    <source>
        <dbReference type="ARBA" id="ARBA00002566"/>
    </source>
</evidence>
<dbReference type="AlphaFoldDB" id="A5Z2A3"/>
<keyword evidence="7 20" id="KW-0679">Respiratory chain</keyword>
<evidence type="ECO:0000256" key="13">
    <source>
        <dbReference type="ARBA" id="ARBA00023004"/>
    </source>
</evidence>
<dbReference type="InterPro" id="IPR048259">
    <property type="entry name" value="Cytochrome_b_N_euk/bac"/>
</dbReference>
<keyword evidence="15 20" id="KW-0496">Mitochondrion</keyword>
<feature type="transmembrane region" description="Helical" evidence="20">
    <location>
        <begin position="233"/>
        <end position="254"/>
    </location>
</feature>
<feature type="domain" description="Cytochrome b/b6 N-terminal region profile" evidence="21">
    <location>
        <begin position="1"/>
        <end position="213"/>
    </location>
</feature>
<evidence type="ECO:0000256" key="6">
    <source>
        <dbReference type="ARBA" id="ARBA00022617"/>
    </source>
</evidence>
<dbReference type="CDD" id="cd00284">
    <property type="entry name" value="Cytochrome_b_N"/>
    <property type="match status" value="1"/>
</dbReference>
<evidence type="ECO:0000256" key="20">
    <source>
        <dbReference type="RuleBase" id="RU362117"/>
    </source>
</evidence>
<dbReference type="SUPFAM" id="SSF81342">
    <property type="entry name" value="Transmembrane di-heme cytochromes"/>
    <property type="match status" value="1"/>
</dbReference>
<dbReference type="Pfam" id="PF00032">
    <property type="entry name" value="Cytochrom_B_C"/>
    <property type="match status" value="1"/>
</dbReference>
<evidence type="ECO:0000256" key="2">
    <source>
        <dbReference type="ARBA" id="ARBA00004448"/>
    </source>
</evidence>
<dbReference type="PANTHER" id="PTHR19271">
    <property type="entry name" value="CYTOCHROME B"/>
    <property type="match status" value="1"/>
</dbReference>
<keyword evidence="8 20" id="KW-0812">Transmembrane</keyword>
<comment type="cofactor">
    <cofactor evidence="20">
        <name>heme b</name>
        <dbReference type="ChEBI" id="CHEBI:60344"/>
    </cofactor>
    <text evidence="20">Binds 2 heme groups non-covalently.</text>
</comment>
<keyword evidence="12 20" id="KW-1133">Transmembrane helix</keyword>
<keyword evidence="6 19" id="KW-0349">Heme</keyword>
<evidence type="ECO:0000256" key="10">
    <source>
        <dbReference type="ARBA" id="ARBA00022792"/>
    </source>
</evidence>
<evidence type="ECO:0000256" key="18">
    <source>
        <dbReference type="PIRSR" id="PIRSR038885-1"/>
    </source>
</evidence>
<evidence type="ECO:0000256" key="12">
    <source>
        <dbReference type="ARBA" id="ARBA00022989"/>
    </source>
</evidence>
<organism evidence="23">
    <name type="scientific">Papilio xuthus</name>
    <name type="common">Asian swallowtail butterfly</name>
    <dbReference type="NCBI Taxonomy" id="66420"/>
    <lineage>
        <taxon>Eukaryota</taxon>
        <taxon>Metazoa</taxon>
        <taxon>Ecdysozoa</taxon>
        <taxon>Arthropoda</taxon>
        <taxon>Hexapoda</taxon>
        <taxon>Insecta</taxon>
        <taxon>Pterygota</taxon>
        <taxon>Neoptera</taxon>
        <taxon>Endopterygota</taxon>
        <taxon>Lepidoptera</taxon>
        <taxon>Glossata</taxon>
        <taxon>Ditrysia</taxon>
        <taxon>Papilionoidea</taxon>
        <taxon>Papilionidae</taxon>
        <taxon>Papilioninae</taxon>
        <taxon>Papilio</taxon>
    </lineage>
</organism>
<keyword evidence="16 20" id="KW-0472">Membrane</keyword>
<geneLocation type="mitochondrion" evidence="23"/>
<dbReference type="GO" id="GO:0005743">
    <property type="term" value="C:mitochondrial inner membrane"/>
    <property type="evidence" value="ECO:0007669"/>
    <property type="project" value="UniProtKB-SubCell"/>
</dbReference>
<evidence type="ECO:0000313" key="23">
    <source>
        <dbReference type="EMBL" id="ABQ63460.1"/>
    </source>
</evidence>
<keyword evidence="11 20" id="KW-0249">Electron transport</keyword>
<dbReference type="PIRSF" id="PIRSF038885">
    <property type="entry name" value="COB"/>
    <property type="match status" value="1"/>
</dbReference>
<dbReference type="InterPro" id="IPR005798">
    <property type="entry name" value="Cyt_b/b6_C"/>
</dbReference>
<dbReference type="GO" id="GO:0008121">
    <property type="term" value="F:quinol-cytochrome-c reductase activity"/>
    <property type="evidence" value="ECO:0007669"/>
    <property type="project" value="InterPro"/>
</dbReference>
<keyword evidence="10" id="KW-0999">Mitochondrion inner membrane</keyword>
<dbReference type="GO" id="GO:0045275">
    <property type="term" value="C:respiratory chain complex III"/>
    <property type="evidence" value="ECO:0007669"/>
    <property type="project" value="InterPro"/>
</dbReference>
<feature type="binding site" description="axial binding residue" evidence="19">
    <location>
        <position position="101"/>
    </location>
    <ligand>
        <name>heme b</name>
        <dbReference type="ChEBI" id="CHEBI:60344"/>
        <label>b566</label>
    </ligand>
    <ligandPart>
        <name>Fe</name>
        <dbReference type="ChEBI" id="CHEBI:18248"/>
    </ligandPart>
</feature>
<evidence type="ECO:0000256" key="3">
    <source>
        <dbReference type="ARBA" id="ARBA00011649"/>
    </source>
</evidence>
<dbReference type="InterPro" id="IPR027387">
    <property type="entry name" value="Cytb/b6-like_sf"/>
</dbReference>
<keyword evidence="13 19" id="KW-0408">Iron</keyword>
<accession>A5Z2A3</accession>
<comment type="subunit">
    <text evidence="3">The main subunits of complex b-c1 are: cytochrome b, cytochrome c1 and the Rieske protein.</text>
</comment>
<feature type="transmembrane region" description="Helical" evidence="20">
    <location>
        <begin position="350"/>
        <end position="372"/>
    </location>
</feature>
<gene>
    <name evidence="23" type="primary">CYTB</name>
</gene>
<evidence type="ECO:0000256" key="5">
    <source>
        <dbReference type="ARBA" id="ARBA00022448"/>
    </source>
</evidence>
<feature type="binding site" description="axial binding residue" evidence="19">
    <location>
        <position position="87"/>
    </location>
    <ligand>
        <name>heme b</name>
        <dbReference type="ChEBI" id="CHEBI:60344"/>
        <label>b562</label>
    </ligand>
    <ligandPart>
        <name>Fe</name>
        <dbReference type="ChEBI" id="CHEBI:18248"/>
    </ligandPart>
</feature>
<dbReference type="InterPro" id="IPR030689">
    <property type="entry name" value="Cytochrome_b"/>
</dbReference>
<comment type="subcellular location">
    <subcellularLocation>
        <location evidence="2">Mitochondrion inner membrane</location>
        <topology evidence="2">Multi-pass membrane protein</topology>
    </subcellularLocation>
</comment>
<dbReference type="PROSITE" id="PS51002">
    <property type="entry name" value="CYTB_NTER"/>
    <property type="match status" value="1"/>
</dbReference>
<dbReference type="EMBL" id="EF621724">
    <property type="protein sequence ID" value="ABQ63460.1"/>
    <property type="molecule type" value="Genomic_DNA"/>
</dbReference>
<dbReference type="Pfam" id="PF00033">
    <property type="entry name" value="Cytochrome_B"/>
    <property type="match status" value="1"/>
</dbReference>
<evidence type="ECO:0000259" key="21">
    <source>
        <dbReference type="PROSITE" id="PS51002"/>
    </source>
</evidence>
<dbReference type="FunFam" id="1.20.810.10:FF:000002">
    <property type="entry name" value="Cytochrome b"/>
    <property type="match status" value="1"/>
</dbReference>
<dbReference type="InterPro" id="IPR036150">
    <property type="entry name" value="Cyt_b/b6_C_sf"/>
</dbReference>
<evidence type="ECO:0000256" key="11">
    <source>
        <dbReference type="ARBA" id="ARBA00022982"/>
    </source>
</evidence>
<sequence length="382" mass="44294">MMNKFMPLRKTHPLLKIINNSLIDLPSPSNISSWWNFGSFLALCLIIQIMTGLFLTMYYTANIELAFYSVNYICRNVNYGWLIRTLHANGASFFFICIYLHIGRGIYYESFNLKYTWMVGIIILFMLMATAFMGYVLPWGQMSFWGATVITNLLSAIPYLGSMLVNWIWGGFAIDNATLTRFYSFHFLLPFIILMLTMIHLLFLHQTGSNNPLGMNSNLDKIPFHPFFTFKDLIGFILLLFMLSLLTLSNPYLLGDPDNFTPANPLVTPVHIQPEWYFLFAYAILRSIPNKLGGVIALMMSILILIILPLTFNKKIQGIQFYPMNQILFWIMITTIMLLTWAGARPVEEPYIITSQLLTFLYFSYFIINPIINKYWDNLIFK</sequence>
<comment type="function">
    <text evidence="1 20">Component of the ubiquinol-cytochrome c reductase complex (complex III or cytochrome b-c1 complex) that is part of the mitochondrial respiratory chain. The b-c1 complex mediates electron transfer from ubiquinol to cytochrome c. Contributes to the generation of a proton gradient across the mitochondrial membrane that is then used for ATP synthesis.</text>
</comment>
<evidence type="ECO:0000256" key="17">
    <source>
        <dbReference type="ARBA" id="ARBA00061233"/>
    </source>
</evidence>
<dbReference type="GO" id="GO:0016491">
    <property type="term" value="F:oxidoreductase activity"/>
    <property type="evidence" value="ECO:0007669"/>
    <property type="project" value="UniProtKB-UniRule"/>
</dbReference>
<feature type="binding site" evidence="18">
    <location>
        <position position="205"/>
    </location>
    <ligand>
        <name>a ubiquinone</name>
        <dbReference type="ChEBI" id="CHEBI:16389"/>
    </ligand>
</feature>
<feature type="binding site" description="axial binding residue" evidence="19">
    <location>
        <position position="200"/>
    </location>
    <ligand>
        <name>heme b</name>
        <dbReference type="ChEBI" id="CHEBI:60344"/>
        <label>b566</label>
    </ligand>
    <ligandPart>
        <name>Fe</name>
        <dbReference type="ChEBI" id="CHEBI:18248"/>
    </ligandPart>
</feature>
<protein>
    <recommendedName>
        <fullName evidence="4 20">Cytochrome b</fullName>
    </recommendedName>
</protein>
<proteinExistence type="inferred from homology"/>
<evidence type="ECO:0000256" key="8">
    <source>
        <dbReference type="ARBA" id="ARBA00022692"/>
    </source>
</evidence>
<dbReference type="InterPro" id="IPR005797">
    <property type="entry name" value="Cyt_b/b6_N"/>
</dbReference>
<evidence type="ECO:0000256" key="16">
    <source>
        <dbReference type="ARBA" id="ARBA00023136"/>
    </source>
</evidence>
<feature type="transmembrane region" description="Helical" evidence="20">
    <location>
        <begin position="40"/>
        <end position="61"/>
    </location>
</feature>
<feature type="transmembrane region" description="Helical" evidence="20">
    <location>
        <begin position="182"/>
        <end position="203"/>
    </location>
</feature>
<dbReference type="GO" id="GO:0006122">
    <property type="term" value="P:mitochondrial electron transport, ubiquinol to cytochrome c"/>
    <property type="evidence" value="ECO:0007669"/>
    <property type="project" value="TreeGrafter"/>
</dbReference>
<feature type="domain" description="Cytochrome b/b6 C-terminal region profile" evidence="22">
    <location>
        <begin position="214"/>
        <end position="382"/>
    </location>
</feature>
<feature type="transmembrane region" description="Helical" evidence="20">
    <location>
        <begin position="324"/>
        <end position="344"/>
    </location>
</feature>
<dbReference type="SUPFAM" id="SSF81648">
    <property type="entry name" value="a domain/subunit of cytochrome bc1 complex (Ubiquinol-cytochrome c reductase)"/>
    <property type="match status" value="1"/>
</dbReference>
<dbReference type="PANTHER" id="PTHR19271:SF16">
    <property type="entry name" value="CYTOCHROME B"/>
    <property type="match status" value="1"/>
</dbReference>